<accession>A0A226DM36</accession>
<feature type="compositionally biased region" description="Low complexity" evidence="8">
    <location>
        <begin position="508"/>
        <end position="558"/>
    </location>
</feature>
<evidence type="ECO:0000256" key="4">
    <source>
        <dbReference type="ARBA" id="ARBA00022771"/>
    </source>
</evidence>
<dbReference type="PANTHER" id="PTHR24381">
    <property type="entry name" value="ZINC FINGER PROTEIN"/>
    <property type="match status" value="1"/>
</dbReference>
<evidence type="ECO:0000313" key="10">
    <source>
        <dbReference type="EMBL" id="OXA45671.1"/>
    </source>
</evidence>
<gene>
    <name evidence="10" type="ORF">Fcan01_19560</name>
</gene>
<dbReference type="EMBL" id="LNIX01000017">
    <property type="protein sequence ID" value="OXA45671.1"/>
    <property type="molecule type" value="Genomic_DNA"/>
</dbReference>
<dbReference type="PROSITE" id="PS50157">
    <property type="entry name" value="ZINC_FINGER_C2H2_2"/>
    <property type="match status" value="3"/>
</dbReference>
<dbReference type="GO" id="GO:0008270">
    <property type="term" value="F:zinc ion binding"/>
    <property type="evidence" value="ECO:0007669"/>
    <property type="project" value="UniProtKB-KW"/>
</dbReference>
<reference evidence="10 11" key="1">
    <citation type="submission" date="2015-12" db="EMBL/GenBank/DDBJ databases">
        <title>The genome of Folsomia candida.</title>
        <authorList>
            <person name="Faddeeva A."/>
            <person name="Derks M.F."/>
            <person name="Anvar Y."/>
            <person name="Smit S."/>
            <person name="Van Straalen N."/>
            <person name="Roelofs D."/>
        </authorList>
    </citation>
    <scope>NUCLEOTIDE SEQUENCE [LARGE SCALE GENOMIC DNA]</scope>
    <source>
        <strain evidence="10 11">VU population</strain>
        <tissue evidence="10">Whole body</tissue>
    </source>
</reference>
<comment type="subcellular location">
    <subcellularLocation>
        <location evidence="1">Nucleus</location>
    </subcellularLocation>
</comment>
<protein>
    <submittedName>
        <fullName evidence="10">Early growth response protein 3</fullName>
    </submittedName>
</protein>
<keyword evidence="2" id="KW-0479">Metal-binding</keyword>
<feature type="compositionally biased region" description="Low complexity" evidence="8">
    <location>
        <begin position="196"/>
        <end position="206"/>
    </location>
</feature>
<dbReference type="GO" id="GO:0000977">
    <property type="term" value="F:RNA polymerase II transcription regulatory region sequence-specific DNA binding"/>
    <property type="evidence" value="ECO:0007669"/>
    <property type="project" value="TreeGrafter"/>
</dbReference>
<feature type="region of interest" description="Disordered" evidence="8">
    <location>
        <begin position="484"/>
        <end position="577"/>
    </location>
</feature>
<evidence type="ECO:0000256" key="8">
    <source>
        <dbReference type="SAM" id="MobiDB-lite"/>
    </source>
</evidence>
<evidence type="ECO:0000256" key="5">
    <source>
        <dbReference type="ARBA" id="ARBA00022833"/>
    </source>
</evidence>
<dbReference type="PROSITE" id="PS00028">
    <property type="entry name" value="ZINC_FINGER_C2H2_1"/>
    <property type="match status" value="3"/>
</dbReference>
<keyword evidence="5" id="KW-0862">Zinc</keyword>
<evidence type="ECO:0000256" key="6">
    <source>
        <dbReference type="ARBA" id="ARBA00023242"/>
    </source>
</evidence>
<feature type="region of interest" description="Disordered" evidence="8">
    <location>
        <begin position="247"/>
        <end position="362"/>
    </location>
</feature>
<evidence type="ECO:0000259" key="9">
    <source>
        <dbReference type="PROSITE" id="PS50157"/>
    </source>
</evidence>
<dbReference type="SUPFAM" id="SSF57667">
    <property type="entry name" value="beta-beta-alpha zinc fingers"/>
    <property type="match status" value="2"/>
</dbReference>
<feature type="domain" description="C2H2-type" evidence="9">
    <location>
        <begin position="445"/>
        <end position="472"/>
    </location>
</feature>
<dbReference type="Gene3D" id="3.30.160.60">
    <property type="entry name" value="Classic Zinc Finger"/>
    <property type="match status" value="3"/>
</dbReference>
<feature type="compositionally biased region" description="Polar residues" evidence="8">
    <location>
        <begin position="247"/>
        <end position="259"/>
    </location>
</feature>
<feature type="domain" description="C2H2-type" evidence="9">
    <location>
        <begin position="473"/>
        <end position="500"/>
    </location>
</feature>
<evidence type="ECO:0000256" key="7">
    <source>
        <dbReference type="PROSITE-ProRule" id="PRU00042"/>
    </source>
</evidence>
<keyword evidence="6" id="KW-0539">Nucleus</keyword>
<dbReference type="GO" id="GO:0000981">
    <property type="term" value="F:DNA-binding transcription factor activity, RNA polymerase II-specific"/>
    <property type="evidence" value="ECO:0007669"/>
    <property type="project" value="TreeGrafter"/>
</dbReference>
<feature type="compositionally biased region" description="Low complexity" evidence="8">
    <location>
        <begin position="287"/>
        <end position="310"/>
    </location>
</feature>
<feature type="domain" description="C2H2-type" evidence="9">
    <location>
        <begin position="415"/>
        <end position="444"/>
    </location>
</feature>
<dbReference type="SMART" id="SM00355">
    <property type="entry name" value="ZnF_C2H2"/>
    <property type="match status" value="3"/>
</dbReference>
<organism evidence="10 11">
    <name type="scientific">Folsomia candida</name>
    <name type="common">Springtail</name>
    <dbReference type="NCBI Taxonomy" id="158441"/>
    <lineage>
        <taxon>Eukaryota</taxon>
        <taxon>Metazoa</taxon>
        <taxon>Ecdysozoa</taxon>
        <taxon>Arthropoda</taxon>
        <taxon>Hexapoda</taxon>
        <taxon>Collembola</taxon>
        <taxon>Entomobryomorpha</taxon>
        <taxon>Isotomoidea</taxon>
        <taxon>Isotomidae</taxon>
        <taxon>Proisotominae</taxon>
        <taxon>Folsomia</taxon>
    </lineage>
</organism>
<dbReference type="OMA" id="NWILPSP"/>
<feature type="region of interest" description="Disordered" evidence="8">
    <location>
        <begin position="113"/>
        <end position="226"/>
    </location>
</feature>
<dbReference type="Proteomes" id="UP000198287">
    <property type="component" value="Unassembled WGS sequence"/>
</dbReference>
<dbReference type="OrthoDB" id="8197458at2759"/>
<evidence type="ECO:0000256" key="3">
    <source>
        <dbReference type="ARBA" id="ARBA00022737"/>
    </source>
</evidence>
<proteinExistence type="predicted"/>
<sequence>MRMIEDPVLTLCHFPSPGSNLQERKKVRVLPCVSLSLLCFSPPTATSPPTSPLLHKRHSLSPPDSDCCPLDKLQKGLSPSFHKIEDSLNTPVTHSAAGTGFFGSSVVPILDPPPIGSLDSDLTLTPNNNSPSSSPPSSPKMFPSHHHPLDDPHSHNQQQQQQQQQQLHPQQQHAQQQQQHHHHPGQQQRLRVTMPQVNQQQQQGQQSLNTPLPQSAGSPTGGINWILPSPDRTFYAPLFGILTPTSQPQQLTFNTDSPNSASQFGGSQSEFSFDPSCISMTDDPFRQQQQQQQPQQQQQQQQQSQQQVQQPKYHPWATSDFDQSTQEQLVIPKQEPFAEYCTGGPPSVETTASHDSSATQQSVGLAEYNPSTSKGHEILSQVGDTFQAGPLRLVPVKPRRYPNRPSKTPVHERPYACPVEGCDRRFSRSDELTRHIRIHTGQKPFQCRICMRSFSRSDHLTTHVRTHTGEKPFSCDTCGRKFARSDEKKRHAKVHTKLRTRREKCAASSTSASTTNTSTTTSSSSSTVHPSSSHNIMMPPHAPQQQQQMSQQQRLAQASLPHTITSHDMPIVTTGGL</sequence>
<dbReference type="FunFam" id="3.30.160.60:FF:000515">
    <property type="entry name" value="early growth response protein 4"/>
    <property type="match status" value="1"/>
</dbReference>
<feature type="compositionally biased region" description="Low complexity" evidence="8">
    <location>
        <begin position="155"/>
        <end position="178"/>
    </location>
</feature>
<evidence type="ECO:0000256" key="2">
    <source>
        <dbReference type="ARBA" id="ARBA00022723"/>
    </source>
</evidence>
<feature type="compositionally biased region" description="Polar residues" evidence="8">
    <location>
        <begin position="348"/>
        <end position="362"/>
    </location>
</feature>
<feature type="compositionally biased region" description="Low complexity" evidence="8">
    <location>
        <begin position="260"/>
        <end position="273"/>
    </location>
</feature>
<dbReference type="InterPro" id="IPR013087">
    <property type="entry name" value="Znf_C2H2_type"/>
</dbReference>
<dbReference type="PANTHER" id="PTHR24381:SF393">
    <property type="entry name" value="CHROMATIN-LINKED ADAPTOR FOR MSL PROTEINS, ISOFORM B"/>
    <property type="match status" value="1"/>
</dbReference>
<feature type="compositionally biased region" description="Basic residues" evidence="8">
    <location>
        <begin position="490"/>
        <end position="502"/>
    </location>
</feature>
<dbReference type="Pfam" id="PF00096">
    <property type="entry name" value="zf-C2H2"/>
    <property type="match status" value="2"/>
</dbReference>
<name>A0A226DM36_FOLCA</name>
<keyword evidence="4 7" id="KW-0863">Zinc-finger</keyword>
<dbReference type="InterPro" id="IPR036236">
    <property type="entry name" value="Znf_C2H2_sf"/>
</dbReference>
<dbReference type="GO" id="GO:0005634">
    <property type="term" value="C:nucleus"/>
    <property type="evidence" value="ECO:0007669"/>
    <property type="project" value="UniProtKB-SubCell"/>
</dbReference>
<keyword evidence="3" id="KW-0677">Repeat</keyword>
<keyword evidence="11" id="KW-1185">Reference proteome</keyword>
<feature type="compositionally biased region" description="Polar residues" evidence="8">
    <location>
        <begin position="207"/>
        <end position="218"/>
    </location>
</feature>
<evidence type="ECO:0000313" key="11">
    <source>
        <dbReference type="Proteomes" id="UP000198287"/>
    </source>
</evidence>
<evidence type="ECO:0000256" key="1">
    <source>
        <dbReference type="ARBA" id="ARBA00004123"/>
    </source>
</evidence>
<comment type="caution">
    <text evidence="10">The sequence shown here is derived from an EMBL/GenBank/DDBJ whole genome shotgun (WGS) entry which is preliminary data.</text>
</comment>
<dbReference type="AlphaFoldDB" id="A0A226DM36"/>